<reference evidence="2" key="1">
    <citation type="submission" date="2023-10" db="EMBL/GenBank/DDBJ databases">
        <title>Chromosome-level genome of the transformable northern wattle, Acacia crassicarpa.</title>
        <authorList>
            <person name="Massaro I."/>
            <person name="Sinha N.R."/>
            <person name="Poethig S."/>
            <person name="Leichty A.R."/>
        </authorList>
    </citation>
    <scope>NUCLEOTIDE SEQUENCE</scope>
    <source>
        <strain evidence="2">Acra3RX</strain>
        <tissue evidence="2">Leaf</tissue>
    </source>
</reference>
<name>A0AAE1M900_9FABA</name>
<dbReference type="Proteomes" id="UP001293593">
    <property type="component" value="Unassembled WGS sequence"/>
</dbReference>
<proteinExistence type="predicted"/>
<dbReference type="EMBL" id="JAWXYG010000015">
    <property type="protein sequence ID" value="KAK4253883.1"/>
    <property type="molecule type" value="Genomic_DNA"/>
</dbReference>
<feature type="compositionally biased region" description="Low complexity" evidence="1">
    <location>
        <begin position="7"/>
        <end position="22"/>
    </location>
</feature>
<organism evidence="2 3">
    <name type="scientific">Acacia crassicarpa</name>
    <name type="common">northern wattle</name>
    <dbReference type="NCBI Taxonomy" id="499986"/>
    <lineage>
        <taxon>Eukaryota</taxon>
        <taxon>Viridiplantae</taxon>
        <taxon>Streptophyta</taxon>
        <taxon>Embryophyta</taxon>
        <taxon>Tracheophyta</taxon>
        <taxon>Spermatophyta</taxon>
        <taxon>Magnoliopsida</taxon>
        <taxon>eudicotyledons</taxon>
        <taxon>Gunneridae</taxon>
        <taxon>Pentapetalae</taxon>
        <taxon>rosids</taxon>
        <taxon>fabids</taxon>
        <taxon>Fabales</taxon>
        <taxon>Fabaceae</taxon>
        <taxon>Caesalpinioideae</taxon>
        <taxon>mimosoid clade</taxon>
        <taxon>Acacieae</taxon>
        <taxon>Acacia</taxon>
    </lineage>
</organism>
<evidence type="ECO:0000313" key="3">
    <source>
        <dbReference type="Proteomes" id="UP001293593"/>
    </source>
</evidence>
<evidence type="ECO:0000256" key="1">
    <source>
        <dbReference type="SAM" id="MobiDB-lite"/>
    </source>
</evidence>
<protein>
    <submittedName>
        <fullName evidence="2">Uncharacterized protein</fullName>
    </submittedName>
</protein>
<evidence type="ECO:0000313" key="2">
    <source>
        <dbReference type="EMBL" id="KAK4253883.1"/>
    </source>
</evidence>
<sequence>MASFEVAPASSPKSASLASSPASLPPGKSPHGPTWITPPECALKLNRFGYASRLMYLASSSSSAIDLKLMTKSNRFLKIRSRQ</sequence>
<keyword evidence="3" id="KW-1185">Reference proteome</keyword>
<feature type="region of interest" description="Disordered" evidence="1">
    <location>
        <begin position="1"/>
        <end position="35"/>
    </location>
</feature>
<gene>
    <name evidence="2" type="ORF">QN277_010502</name>
</gene>
<comment type="caution">
    <text evidence="2">The sequence shown here is derived from an EMBL/GenBank/DDBJ whole genome shotgun (WGS) entry which is preliminary data.</text>
</comment>
<accession>A0AAE1M900</accession>
<dbReference type="AlphaFoldDB" id="A0AAE1M900"/>